<gene>
    <name evidence="2" type="ORF">A3A79_03115</name>
</gene>
<accession>A0A1F6AHT4</accession>
<keyword evidence="1" id="KW-0472">Membrane</keyword>
<dbReference type="AlphaFoldDB" id="A0A1F6AHT4"/>
<sequence>MKKSVVFAIIIGILVGTASVGVYLWSRKKTQDLSQIPQQEVQANLLDWKDPNGFSFQYPEGVAVNKHDEDTQNYAHIEMTRSQIPGSLIVWGKDTTAADVSAWVKTEKSFRDASIVDTTLGGQPAKKILISSPTKKVIVGTIFDEILWFIEVESGEGDYWQKTLDTIAGSFKFIPLAGEVSGGDESFVEEVAVDEEEVIE</sequence>
<keyword evidence="1" id="KW-1133">Transmembrane helix</keyword>
<proteinExistence type="predicted"/>
<evidence type="ECO:0000313" key="2">
    <source>
        <dbReference type="EMBL" id="OGG24156.1"/>
    </source>
</evidence>
<feature type="transmembrane region" description="Helical" evidence="1">
    <location>
        <begin position="6"/>
        <end position="25"/>
    </location>
</feature>
<evidence type="ECO:0000313" key="3">
    <source>
        <dbReference type="Proteomes" id="UP000178759"/>
    </source>
</evidence>
<dbReference type="Proteomes" id="UP000178759">
    <property type="component" value="Unassembled WGS sequence"/>
</dbReference>
<name>A0A1F6AHT4_9BACT</name>
<organism evidence="2 3">
    <name type="scientific">Candidatus Gottesmanbacteria bacterium RIFCSPLOWO2_01_FULL_43_11b</name>
    <dbReference type="NCBI Taxonomy" id="1798392"/>
    <lineage>
        <taxon>Bacteria</taxon>
        <taxon>Candidatus Gottesmaniibacteriota</taxon>
    </lineage>
</organism>
<reference evidence="2 3" key="1">
    <citation type="journal article" date="2016" name="Nat. Commun.">
        <title>Thousands of microbial genomes shed light on interconnected biogeochemical processes in an aquifer system.</title>
        <authorList>
            <person name="Anantharaman K."/>
            <person name="Brown C.T."/>
            <person name="Hug L.A."/>
            <person name="Sharon I."/>
            <person name="Castelle C.J."/>
            <person name="Probst A.J."/>
            <person name="Thomas B.C."/>
            <person name="Singh A."/>
            <person name="Wilkins M.J."/>
            <person name="Karaoz U."/>
            <person name="Brodie E.L."/>
            <person name="Williams K.H."/>
            <person name="Hubbard S.S."/>
            <person name="Banfield J.F."/>
        </authorList>
    </citation>
    <scope>NUCLEOTIDE SEQUENCE [LARGE SCALE GENOMIC DNA]</scope>
</reference>
<keyword evidence="1" id="KW-0812">Transmembrane</keyword>
<evidence type="ECO:0000256" key="1">
    <source>
        <dbReference type="SAM" id="Phobius"/>
    </source>
</evidence>
<protein>
    <submittedName>
        <fullName evidence="2">Uncharacterized protein</fullName>
    </submittedName>
</protein>
<dbReference type="STRING" id="1798392.A3A79_03115"/>
<comment type="caution">
    <text evidence="2">The sequence shown here is derived from an EMBL/GenBank/DDBJ whole genome shotgun (WGS) entry which is preliminary data.</text>
</comment>
<dbReference type="EMBL" id="MFJV01000001">
    <property type="protein sequence ID" value="OGG24156.1"/>
    <property type="molecule type" value="Genomic_DNA"/>
</dbReference>